<evidence type="ECO:0000313" key="1">
    <source>
        <dbReference type="EMBL" id="AKU94186.1"/>
    </source>
</evidence>
<reference evidence="1 2" key="1">
    <citation type="submission" date="2015-08" db="EMBL/GenBank/DDBJ databases">
        <authorList>
            <person name="Babu N.S."/>
            <person name="Beckwith C.J."/>
            <person name="Beseler K.G."/>
            <person name="Brison A."/>
            <person name="Carone J.V."/>
            <person name="Caskin T.P."/>
            <person name="Diamond M."/>
            <person name="Durham M.E."/>
            <person name="Foxe J.M."/>
            <person name="Go M."/>
            <person name="Henderson B.A."/>
            <person name="Jones I.B."/>
            <person name="McGettigan J.A."/>
            <person name="Micheletti S.J."/>
            <person name="Nasrallah M.E."/>
            <person name="Ortiz D."/>
            <person name="Piller C.R."/>
            <person name="Privatt S.R."/>
            <person name="Schneider S.L."/>
            <person name="Sharp S."/>
            <person name="Smith T.C."/>
            <person name="Stanton J.D."/>
            <person name="Ullery H.E."/>
            <person name="Wilson R.J."/>
            <person name="Serrano M.G."/>
            <person name="Buck G."/>
            <person name="Lee V."/>
            <person name="Wang Y."/>
            <person name="Carvalho R."/>
            <person name="Voegtly L."/>
            <person name="Shi R."/>
            <person name="Duckworth R."/>
            <person name="Johnson A."/>
            <person name="Loviza R."/>
            <person name="Walstead R."/>
            <person name="Shah Z."/>
            <person name="Kiflezghi M."/>
            <person name="Wade K."/>
            <person name="Ball S.L."/>
            <person name="Bradley K.W."/>
            <person name="Asai D.J."/>
            <person name="Bowman C.A."/>
            <person name="Russell D.A."/>
            <person name="Pope W.H."/>
            <person name="Jacobs-Sera D."/>
            <person name="Hendrix R.W."/>
            <person name="Hatfull G.F."/>
        </authorList>
    </citation>
    <scope>NUCLEOTIDE SEQUENCE [LARGE SCALE GENOMIC DNA]</scope>
    <source>
        <strain evidence="1 2">DSM 27648</strain>
    </source>
</reference>
<accession>A0A0K1PLA4</accession>
<evidence type="ECO:0000313" key="2">
    <source>
        <dbReference type="Proteomes" id="UP000064967"/>
    </source>
</evidence>
<dbReference type="AlphaFoldDB" id="A0A0K1PLA4"/>
<protein>
    <submittedName>
        <fullName evidence="1">Uncharacterized protein</fullName>
    </submittedName>
</protein>
<organism evidence="1 2">
    <name type="scientific">Labilithrix luteola</name>
    <dbReference type="NCBI Taxonomy" id="1391654"/>
    <lineage>
        <taxon>Bacteria</taxon>
        <taxon>Pseudomonadati</taxon>
        <taxon>Myxococcota</taxon>
        <taxon>Polyangia</taxon>
        <taxon>Polyangiales</taxon>
        <taxon>Labilitrichaceae</taxon>
        <taxon>Labilithrix</taxon>
    </lineage>
</organism>
<dbReference type="RefSeq" id="WP_146645822.1">
    <property type="nucleotide sequence ID" value="NZ_CP012333.1"/>
</dbReference>
<dbReference type="Proteomes" id="UP000064967">
    <property type="component" value="Chromosome"/>
</dbReference>
<proteinExistence type="predicted"/>
<sequence length="127" mass="13851">MMHATLSAVPSLTGTPRDVSTVETALPRVHDAEESLRQDHSDVFVCRRDDSPSTLPAAPPSLVTLYVYGWHNVEPGQLSWVFPSLRSALDAVRTMRNAVQWCVVAGEEWPSIDAARAQGAVLVEQLG</sequence>
<dbReference type="KEGG" id="llu:AKJ09_00850"/>
<keyword evidence="2" id="KW-1185">Reference proteome</keyword>
<dbReference type="EMBL" id="CP012333">
    <property type="protein sequence ID" value="AKU94186.1"/>
    <property type="molecule type" value="Genomic_DNA"/>
</dbReference>
<name>A0A0K1PLA4_9BACT</name>
<gene>
    <name evidence="1" type="ORF">AKJ09_00850</name>
</gene>